<dbReference type="Proteomes" id="UP001356095">
    <property type="component" value="Unassembled WGS sequence"/>
</dbReference>
<dbReference type="RefSeq" id="WP_330090546.1">
    <property type="nucleotide sequence ID" value="NZ_JAUZMY010000004.1"/>
</dbReference>
<feature type="domain" description="CHAT" evidence="3">
    <location>
        <begin position="489"/>
        <end position="716"/>
    </location>
</feature>
<reference evidence="4 5" key="1">
    <citation type="submission" date="2023-08" db="EMBL/GenBank/DDBJ databases">
        <authorList>
            <person name="Girao M."/>
            <person name="Carvalho M.F."/>
        </authorList>
    </citation>
    <scope>NUCLEOTIDE SEQUENCE [LARGE SCALE GENOMIC DNA]</scope>
    <source>
        <strain evidence="4 5">CT-R113</strain>
    </source>
</reference>
<dbReference type="InterPro" id="IPR024983">
    <property type="entry name" value="CHAT_dom"/>
</dbReference>
<comment type="caution">
    <text evidence="4">The sequence shown here is derived from an EMBL/GenBank/DDBJ whole genome shotgun (WGS) entry which is preliminary data.</text>
</comment>
<evidence type="ECO:0000256" key="2">
    <source>
        <dbReference type="SAM" id="MobiDB-lite"/>
    </source>
</evidence>
<dbReference type="Gene3D" id="1.25.40.10">
    <property type="entry name" value="Tetratricopeptide repeat domain"/>
    <property type="match status" value="1"/>
</dbReference>
<gene>
    <name evidence="4" type="ORF">Q8791_05865</name>
</gene>
<evidence type="ECO:0000256" key="1">
    <source>
        <dbReference type="PROSITE-ProRule" id="PRU00339"/>
    </source>
</evidence>
<dbReference type="PROSITE" id="PS50005">
    <property type="entry name" value="TPR"/>
    <property type="match status" value="1"/>
</dbReference>
<proteinExistence type="predicted"/>
<accession>A0ABU7K3D1</accession>
<evidence type="ECO:0000259" key="3">
    <source>
        <dbReference type="Pfam" id="PF12770"/>
    </source>
</evidence>
<organism evidence="4 5">
    <name type="scientific">Nocardiopsis codii</name>
    <dbReference type="NCBI Taxonomy" id="3065942"/>
    <lineage>
        <taxon>Bacteria</taxon>
        <taxon>Bacillati</taxon>
        <taxon>Actinomycetota</taxon>
        <taxon>Actinomycetes</taxon>
        <taxon>Streptosporangiales</taxon>
        <taxon>Nocardiopsidaceae</taxon>
        <taxon>Nocardiopsis</taxon>
    </lineage>
</organism>
<dbReference type="Pfam" id="PF12770">
    <property type="entry name" value="CHAT"/>
    <property type="match status" value="1"/>
</dbReference>
<feature type="region of interest" description="Disordered" evidence="2">
    <location>
        <begin position="388"/>
        <end position="419"/>
    </location>
</feature>
<name>A0ABU7K3D1_9ACTN</name>
<dbReference type="InterPro" id="IPR019734">
    <property type="entry name" value="TPR_rpt"/>
</dbReference>
<keyword evidence="1" id="KW-0802">TPR repeat</keyword>
<feature type="compositionally biased region" description="Pro residues" evidence="2">
    <location>
        <begin position="1"/>
        <end position="10"/>
    </location>
</feature>
<evidence type="ECO:0000313" key="4">
    <source>
        <dbReference type="EMBL" id="MEE2036748.1"/>
    </source>
</evidence>
<dbReference type="SUPFAM" id="SSF48452">
    <property type="entry name" value="TPR-like"/>
    <property type="match status" value="1"/>
</dbReference>
<sequence length="729" mass="75874">MSLGSPPAPAASPSAHRHGDRASLSGGSLLSRVTHGVRLAQSGRFEETVDLLTDTRLLLNGHPVADAAQVTPGILVNLGLAQILCGRFSQAEDHLREALSLTEERGLPLLGMVAGQNLGCLDLYRGDASSAIAAFHALAPRLPSARREALHVDLAEALLAEGLVEEAAEALADGPWADGRSTSASTLLVEAKLRLLRGDHRRAVELTGRVRHGFGRGSLWYRLASRLEHRALREARSRTPSPVERAENALAARVPLAVTARGGPPARHEALASLAAADGSPPQRAAGAAEDPHVVRAGLEGALASGDAAAALEWAELARTWAVPRVPGPLERAPEMDALAEGYRDALVHDRDAGAAARRWESARWYAHHAARAPVPPGGAWFAGHAAPRRGTPPGPAATPTRPQTVRRPGGARFDDRPVPVTGPLLERLGDRAFLRYTRTADDAVVLIAVAGRVHARALGPLPRVARALSRFVHPLLVPGRPPGPSAREAANLATRALLGPVLPLVGDRPLVVAGDPYLGDPPWGMLPSLRGRPVNLAPTARFWLDLHGDPRAGAPRPGRVLLVAAPEPEGAAREVAQLAGLYPEARVLTGDRALRGDVLAGIGRADLVHLAGHGHVPDRSPMLASVGLADGPLLACDLAALSGVPDVVALSTCWSGRDFAGRSGAPLGFAGALLAAGARTVVASPVPVGDSGTGEAMRRFHRALANGVPVPEAVAVHLGPLGFCCFGA</sequence>
<evidence type="ECO:0000313" key="5">
    <source>
        <dbReference type="Proteomes" id="UP001356095"/>
    </source>
</evidence>
<feature type="region of interest" description="Disordered" evidence="2">
    <location>
        <begin position="1"/>
        <end position="27"/>
    </location>
</feature>
<keyword evidence="5" id="KW-1185">Reference proteome</keyword>
<protein>
    <submittedName>
        <fullName evidence="4">CHAT domain-containing protein</fullName>
    </submittedName>
</protein>
<dbReference type="InterPro" id="IPR011990">
    <property type="entry name" value="TPR-like_helical_dom_sf"/>
</dbReference>
<dbReference type="EMBL" id="JAUZMY010000004">
    <property type="protein sequence ID" value="MEE2036748.1"/>
    <property type="molecule type" value="Genomic_DNA"/>
</dbReference>
<feature type="repeat" description="TPR" evidence="1">
    <location>
        <begin position="72"/>
        <end position="105"/>
    </location>
</feature>